<feature type="chain" id="PRO_5005326937" evidence="1">
    <location>
        <begin position="23"/>
        <end position="430"/>
    </location>
</feature>
<keyword evidence="3" id="KW-1185">Reference proteome</keyword>
<name>A0A0K0DPX8_ANGCA</name>
<reference evidence="4" key="2">
    <citation type="submission" date="2017-02" db="UniProtKB">
        <authorList>
            <consortium name="WormBaseParasite"/>
        </authorList>
    </citation>
    <scope>IDENTIFICATION</scope>
</reference>
<dbReference type="InterPro" id="IPR032487">
    <property type="entry name" value="ABA-1_nematode"/>
</dbReference>
<evidence type="ECO:0000259" key="2">
    <source>
        <dbReference type="Pfam" id="PF16469"/>
    </source>
</evidence>
<reference evidence="3" key="1">
    <citation type="submission" date="2012-09" db="EMBL/GenBank/DDBJ databases">
        <authorList>
            <person name="Martin A.A."/>
        </authorList>
    </citation>
    <scope>NUCLEOTIDE SEQUENCE</scope>
</reference>
<evidence type="ECO:0000313" key="3">
    <source>
        <dbReference type="Proteomes" id="UP000035642"/>
    </source>
</evidence>
<dbReference type="WBParaSite" id="ACAC_0001381701-mRNA-1">
    <property type="protein sequence ID" value="ACAC_0001381701-mRNA-1"/>
    <property type="gene ID" value="ACAC_0001381701"/>
</dbReference>
<sequence>MRVLLMTRITFVLTWLIVVLESDNVNEEDHDEFEVRSMEVMLIDVRNVIRSSLQKCIADWDDSLEGIFYDRLVENYWKVALLIAKQWHPESVECLELIKPLLTKYRKLLMAIEKRKLDEEHEIVDGLDAFLNQNQVHQLRHLHEHGDSDAIEQASRKTALIDEFLGYKLQRIRRDTASVFSAFEQQIVDYEEEVLEPEQLEPEFLAWQTPRHKNLITQMIIGKASKWEVMNEIGDQFYHLRKEIRARYKTNLQNYCERNLKNVIGGENFNVIRGMYLNTVPMDQIETKFNELVAELPDERERLLADHYAVFCRKIFRLVPFEPTDLTTWLTSPQKMALGEMIQDPNVKDAQIYDKMYEFYKNATGEQKEEASDIIEAGCRHFIAHMFGDDNAEELEELRESGVMSKQKLAAKLATHVSEVSNALDRKRAE</sequence>
<organism evidence="3 4">
    <name type="scientific">Angiostrongylus cantonensis</name>
    <name type="common">Rat lungworm</name>
    <dbReference type="NCBI Taxonomy" id="6313"/>
    <lineage>
        <taxon>Eukaryota</taxon>
        <taxon>Metazoa</taxon>
        <taxon>Ecdysozoa</taxon>
        <taxon>Nematoda</taxon>
        <taxon>Chromadorea</taxon>
        <taxon>Rhabditida</taxon>
        <taxon>Rhabditina</taxon>
        <taxon>Rhabditomorpha</taxon>
        <taxon>Strongyloidea</taxon>
        <taxon>Metastrongylidae</taxon>
        <taxon>Angiostrongylus</taxon>
    </lineage>
</organism>
<feature type="domain" description="Polyprotein allergen nematode" evidence="2">
    <location>
        <begin position="324"/>
        <end position="430"/>
    </location>
</feature>
<feature type="domain" description="Polyprotein allergen nematode" evidence="2">
    <location>
        <begin position="202"/>
        <end position="316"/>
    </location>
</feature>
<dbReference type="InterPro" id="IPR038289">
    <property type="entry name" value="DVA-1_sf"/>
</dbReference>
<protein>
    <submittedName>
        <fullName evidence="4">Secreted protein</fullName>
    </submittedName>
</protein>
<dbReference type="AlphaFoldDB" id="A0A0K0DPX8"/>
<evidence type="ECO:0000313" key="4">
    <source>
        <dbReference type="WBParaSite" id="ACAC_0001381701-mRNA-1"/>
    </source>
</evidence>
<feature type="signal peptide" evidence="1">
    <location>
        <begin position="1"/>
        <end position="22"/>
    </location>
</feature>
<dbReference type="Proteomes" id="UP000035642">
    <property type="component" value="Unassembled WGS sequence"/>
</dbReference>
<dbReference type="Gene3D" id="1.10.533.30">
    <property type="entry name" value="Nematode polyprotein allergen ABA-1"/>
    <property type="match status" value="2"/>
</dbReference>
<keyword evidence="1" id="KW-0732">Signal</keyword>
<accession>A0A0K0DPX8</accession>
<evidence type="ECO:0000256" key="1">
    <source>
        <dbReference type="SAM" id="SignalP"/>
    </source>
</evidence>
<proteinExistence type="predicted"/>
<dbReference type="Pfam" id="PF16469">
    <property type="entry name" value="NPA"/>
    <property type="match status" value="2"/>
</dbReference>
<dbReference type="STRING" id="6313.A0A0K0DPX8"/>